<evidence type="ECO:0000313" key="3">
    <source>
        <dbReference type="Proteomes" id="UP000181936"/>
    </source>
</evidence>
<feature type="domain" description="Helix-turn-helix" evidence="1">
    <location>
        <begin position="7"/>
        <end position="56"/>
    </location>
</feature>
<organism evidence="2 3">
    <name type="scientific">Bacillus weihaiensis</name>
    <dbReference type="NCBI Taxonomy" id="1547283"/>
    <lineage>
        <taxon>Bacteria</taxon>
        <taxon>Bacillati</taxon>
        <taxon>Bacillota</taxon>
        <taxon>Bacilli</taxon>
        <taxon>Bacillales</taxon>
        <taxon>Bacillaceae</taxon>
        <taxon>Bacillus</taxon>
    </lineage>
</organism>
<reference evidence="2 3" key="1">
    <citation type="journal article" date="2016" name="Sci. Rep.">
        <title>Complete genome sequence and transcriptomic analysis of a novel marine strain Bacillus weihaiensis reveals the mechanism of brown algae degradation.</title>
        <authorList>
            <person name="Zhu Y."/>
            <person name="Chen P."/>
            <person name="Bao Y."/>
            <person name="Men Y."/>
            <person name="Zeng Y."/>
            <person name="Yang J."/>
            <person name="Sun J."/>
            <person name="Sun Y."/>
        </authorList>
    </citation>
    <scope>NUCLEOTIDE SEQUENCE [LARGE SCALE GENOMIC DNA]</scope>
    <source>
        <strain evidence="2 3">Alg07</strain>
        <plasmid evidence="3">Plasmid</plasmid>
    </source>
</reference>
<dbReference type="Pfam" id="PF12728">
    <property type="entry name" value="HTH_17"/>
    <property type="match status" value="1"/>
</dbReference>
<evidence type="ECO:0000259" key="1">
    <source>
        <dbReference type="Pfam" id="PF12728"/>
    </source>
</evidence>
<accession>A0A1L3MY14</accession>
<sequence>MFNEDELLKADEVAKIIGKSKRVAYEIMDEKDFPLIRIRRSKRVLKSDFFEWLRQSRFNT</sequence>
<name>A0A1L3MY14_9BACI</name>
<gene>
    <name evidence="2" type="ORF">A9C19_20680</name>
</gene>
<dbReference type="InterPro" id="IPR041657">
    <property type="entry name" value="HTH_17"/>
</dbReference>
<geneLocation type="plasmid" evidence="2">
    <name>unnamed</name>
</geneLocation>
<dbReference type="EMBL" id="CP016021">
    <property type="protein sequence ID" value="APH07218.1"/>
    <property type="molecule type" value="Genomic_DNA"/>
</dbReference>
<dbReference type="KEGG" id="bwh:A9C19_20680"/>
<evidence type="ECO:0000313" key="2">
    <source>
        <dbReference type="EMBL" id="APH07218.1"/>
    </source>
</evidence>
<dbReference type="Proteomes" id="UP000181936">
    <property type="component" value="Plasmid unnamed"/>
</dbReference>
<dbReference type="AlphaFoldDB" id="A0A1L3MY14"/>
<proteinExistence type="predicted"/>
<keyword evidence="3" id="KW-1185">Reference proteome</keyword>
<protein>
    <recommendedName>
        <fullName evidence="1">Helix-turn-helix domain-containing protein</fullName>
    </recommendedName>
</protein>
<keyword evidence="2" id="KW-0614">Plasmid</keyword>